<protein>
    <recommendedName>
        <fullName evidence="3">DUF2515 domain-containing protein</fullName>
    </recommendedName>
</protein>
<keyword evidence="2" id="KW-1185">Reference proteome</keyword>
<dbReference type="OrthoDB" id="2690514at2"/>
<proteinExistence type="predicted"/>
<name>A0A0A5G487_9BACI</name>
<dbReference type="eggNOG" id="ENOG502ZB0U">
    <property type="taxonomic scope" value="Bacteria"/>
</dbReference>
<dbReference type="AlphaFoldDB" id="A0A0A5G487"/>
<sequence>MNAYPKHFITDYIQATINACNVDNISRTKAYQTYYLRHPEIKWALLASIVSRNAGWNMTDLKLSPLTPFIPSEQQDALFSTYERANWLIFLDAYPQLLVYELSKSINVPLFHLLKHFSVSRFMQNEWTTFWYERKEQRLMTALIINEQNVIEQPVTRMPYYKRNVFHSVHYLLQDMLHLSAVLFPTRTGALYGNYVHHFSHLTNRITIGKQLASLLFHQQYYPYFLDFVLHTEPIGVRYEYEQYFYEPQAKTPILRQIYPIIKHKYSIRDDWYRNGRSVKRKWWKTEEPPIAQDVSHMFYAKRHVLYALHNVVEAYKRK</sequence>
<dbReference type="Proteomes" id="UP000030401">
    <property type="component" value="Unassembled WGS sequence"/>
</dbReference>
<organism evidence="1 2">
    <name type="scientific">Pontibacillus litoralis JSM 072002</name>
    <dbReference type="NCBI Taxonomy" id="1385512"/>
    <lineage>
        <taxon>Bacteria</taxon>
        <taxon>Bacillati</taxon>
        <taxon>Bacillota</taxon>
        <taxon>Bacilli</taxon>
        <taxon>Bacillales</taxon>
        <taxon>Bacillaceae</taxon>
        <taxon>Pontibacillus</taxon>
    </lineage>
</organism>
<dbReference type="RefSeq" id="WP_036832872.1">
    <property type="nucleotide sequence ID" value="NZ_AVPG01000004.1"/>
</dbReference>
<evidence type="ECO:0008006" key="3">
    <source>
        <dbReference type="Google" id="ProtNLM"/>
    </source>
</evidence>
<reference evidence="1 2" key="1">
    <citation type="submission" date="2013-08" db="EMBL/GenBank/DDBJ databases">
        <authorList>
            <person name="Huang J."/>
            <person name="Wang G."/>
        </authorList>
    </citation>
    <scope>NUCLEOTIDE SEQUENCE [LARGE SCALE GENOMIC DNA]</scope>
    <source>
        <strain evidence="1 2">JSM 072002</strain>
    </source>
</reference>
<dbReference type="EMBL" id="AVPG01000004">
    <property type="protein sequence ID" value="KGX87931.1"/>
    <property type="molecule type" value="Genomic_DNA"/>
</dbReference>
<comment type="caution">
    <text evidence="1">The sequence shown here is derived from an EMBL/GenBank/DDBJ whole genome shotgun (WGS) entry which is preliminary data.</text>
</comment>
<evidence type="ECO:0000313" key="1">
    <source>
        <dbReference type="EMBL" id="KGX87931.1"/>
    </source>
</evidence>
<evidence type="ECO:0000313" key="2">
    <source>
        <dbReference type="Proteomes" id="UP000030401"/>
    </source>
</evidence>
<dbReference type="STRING" id="1385512.N784_12585"/>
<gene>
    <name evidence="1" type="ORF">N784_12585</name>
</gene>
<dbReference type="InterPro" id="IPR019658">
    <property type="entry name" value="DUF2515"/>
</dbReference>
<accession>A0A0A5G487</accession>
<dbReference type="Pfam" id="PF10720">
    <property type="entry name" value="DUF2515"/>
    <property type="match status" value="1"/>
</dbReference>